<keyword evidence="1" id="KW-0472">Membrane</keyword>
<evidence type="ECO:0000256" key="1">
    <source>
        <dbReference type="SAM" id="Phobius"/>
    </source>
</evidence>
<reference evidence="2 3" key="1">
    <citation type="submission" date="2018-11" db="EMBL/GenBank/DDBJ databases">
        <title>Sequencing the genomes of 1000 actinobacteria strains.</title>
        <authorList>
            <person name="Klenk H.-P."/>
        </authorList>
    </citation>
    <scope>NUCLEOTIDE SEQUENCE [LARGE SCALE GENOMIC DNA]</scope>
    <source>
        <strain evidence="2 3">DSM 44781</strain>
    </source>
</reference>
<dbReference type="EMBL" id="RKQG01000003">
    <property type="protein sequence ID" value="RPE28027.1"/>
    <property type="molecule type" value="Genomic_DNA"/>
</dbReference>
<accession>A0A3N4RI37</accession>
<keyword evidence="1" id="KW-0812">Transmembrane</keyword>
<gene>
    <name evidence="2" type="ORF">EDD38_7337</name>
</gene>
<sequence length="48" mass="5268">MHGRQWEAWRCPGRMRGQITAAVVGGLLLAVVLGLVRVLVAHVHVVVR</sequence>
<protein>
    <submittedName>
        <fullName evidence="2">Uncharacterized protein</fullName>
    </submittedName>
</protein>
<keyword evidence="1" id="KW-1133">Transmembrane helix</keyword>
<name>A0A3N4RI37_9ACTN</name>
<evidence type="ECO:0000313" key="3">
    <source>
        <dbReference type="Proteomes" id="UP000266906"/>
    </source>
</evidence>
<dbReference type="AlphaFoldDB" id="A0A3N4RI37"/>
<dbReference type="Proteomes" id="UP000266906">
    <property type="component" value="Unassembled WGS sequence"/>
</dbReference>
<feature type="transmembrane region" description="Helical" evidence="1">
    <location>
        <begin position="21"/>
        <end position="45"/>
    </location>
</feature>
<comment type="caution">
    <text evidence="2">The sequence shown here is derived from an EMBL/GenBank/DDBJ whole genome shotgun (WGS) entry which is preliminary data.</text>
</comment>
<organism evidence="2 3">
    <name type="scientific">Kitasatospora cineracea</name>
    <dbReference type="NCBI Taxonomy" id="88074"/>
    <lineage>
        <taxon>Bacteria</taxon>
        <taxon>Bacillati</taxon>
        <taxon>Actinomycetota</taxon>
        <taxon>Actinomycetes</taxon>
        <taxon>Kitasatosporales</taxon>
        <taxon>Streptomycetaceae</taxon>
        <taxon>Kitasatospora</taxon>
    </lineage>
</organism>
<evidence type="ECO:0000313" key="2">
    <source>
        <dbReference type="EMBL" id="RPE28027.1"/>
    </source>
</evidence>
<proteinExistence type="predicted"/>
<dbReference type="RefSeq" id="WP_162871803.1">
    <property type="nucleotide sequence ID" value="NZ_RKQG01000003.1"/>
</dbReference>
<keyword evidence="3" id="KW-1185">Reference proteome</keyword>